<comment type="subcellular location">
    <subcellularLocation>
        <location evidence="1">Membrane</location>
    </subcellularLocation>
</comment>
<gene>
    <name evidence="7" type="ORF">MENT_LOCUS22686</name>
</gene>
<dbReference type="OrthoDB" id="5820127at2759"/>
<accession>A0A6V7VAF9</accession>
<dbReference type="GO" id="GO:0004930">
    <property type="term" value="F:G protein-coupled receptor activity"/>
    <property type="evidence" value="ECO:0007669"/>
    <property type="project" value="InterPro"/>
</dbReference>
<evidence type="ECO:0000313" key="8">
    <source>
        <dbReference type="Proteomes" id="UP000580250"/>
    </source>
</evidence>
<dbReference type="EMBL" id="CAJEWN010000180">
    <property type="protein sequence ID" value="CAD2171231.1"/>
    <property type="molecule type" value="Genomic_DNA"/>
</dbReference>
<keyword evidence="3 5" id="KW-1133">Transmembrane helix</keyword>
<dbReference type="Proteomes" id="UP000580250">
    <property type="component" value="Unassembled WGS sequence"/>
</dbReference>
<feature type="transmembrane region" description="Helical" evidence="5">
    <location>
        <begin position="76"/>
        <end position="98"/>
    </location>
</feature>
<dbReference type="InterPro" id="IPR000276">
    <property type="entry name" value="GPCR_Rhodpsn"/>
</dbReference>
<evidence type="ECO:0000256" key="5">
    <source>
        <dbReference type="SAM" id="Phobius"/>
    </source>
</evidence>
<evidence type="ECO:0000313" key="7">
    <source>
        <dbReference type="EMBL" id="CAD2171231.1"/>
    </source>
</evidence>
<evidence type="ECO:0000259" key="6">
    <source>
        <dbReference type="PROSITE" id="PS50262"/>
    </source>
</evidence>
<name>A0A6V7VAF9_MELEN</name>
<dbReference type="InterPro" id="IPR017452">
    <property type="entry name" value="GPCR_Rhodpsn_7TM"/>
</dbReference>
<evidence type="ECO:0000256" key="2">
    <source>
        <dbReference type="ARBA" id="ARBA00022692"/>
    </source>
</evidence>
<keyword evidence="2 5" id="KW-0812">Transmembrane</keyword>
<dbReference type="Gene3D" id="1.20.1070.10">
    <property type="entry name" value="Rhodopsin 7-helix transmembrane proteins"/>
    <property type="match status" value="1"/>
</dbReference>
<sequence>MLVLYLNFFCQQLLGHLLDLLEYYLILVKKYNALRSNTAILLTANSFFEILNLSGLFLTLAVTASGINIIPYGTAVYLQSHSFIGFFSAIFTITSLSFDRFLAVAFPI</sequence>
<dbReference type="PROSITE" id="PS00237">
    <property type="entry name" value="G_PROTEIN_RECEP_F1_1"/>
    <property type="match status" value="1"/>
</dbReference>
<keyword evidence="4 5" id="KW-0472">Membrane</keyword>
<reference evidence="7 8" key="1">
    <citation type="submission" date="2020-08" db="EMBL/GenBank/DDBJ databases">
        <authorList>
            <person name="Koutsovoulos G."/>
            <person name="Danchin GJ E."/>
        </authorList>
    </citation>
    <scope>NUCLEOTIDE SEQUENCE [LARGE SCALE GENOMIC DNA]</scope>
</reference>
<feature type="transmembrane region" description="Helical" evidence="5">
    <location>
        <begin position="47"/>
        <end position="70"/>
    </location>
</feature>
<dbReference type="GO" id="GO:0016020">
    <property type="term" value="C:membrane"/>
    <property type="evidence" value="ECO:0007669"/>
    <property type="project" value="UniProtKB-SubCell"/>
</dbReference>
<evidence type="ECO:0000256" key="3">
    <source>
        <dbReference type="ARBA" id="ARBA00022989"/>
    </source>
</evidence>
<evidence type="ECO:0000256" key="4">
    <source>
        <dbReference type="ARBA" id="ARBA00023136"/>
    </source>
</evidence>
<dbReference type="SUPFAM" id="SSF81321">
    <property type="entry name" value="Family A G protein-coupled receptor-like"/>
    <property type="match status" value="1"/>
</dbReference>
<evidence type="ECO:0000256" key="1">
    <source>
        <dbReference type="ARBA" id="ARBA00004370"/>
    </source>
</evidence>
<dbReference type="AlphaFoldDB" id="A0A6V7VAF9"/>
<proteinExistence type="predicted"/>
<protein>
    <recommendedName>
        <fullName evidence="6">G-protein coupled receptors family 1 profile domain-containing protein</fullName>
    </recommendedName>
</protein>
<feature type="domain" description="G-protein coupled receptors family 1 profile" evidence="6">
    <location>
        <begin position="18"/>
        <end position="108"/>
    </location>
</feature>
<dbReference type="PROSITE" id="PS50262">
    <property type="entry name" value="G_PROTEIN_RECEP_F1_2"/>
    <property type="match status" value="1"/>
</dbReference>
<comment type="caution">
    <text evidence="7">The sequence shown here is derived from an EMBL/GenBank/DDBJ whole genome shotgun (WGS) entry which is preliminary data.</text>
</comment>
<organism evidence="7 8">
    <name type="scientific">Meloidogyne enterolobii</name>
    <name type="common">Root-knot nematode worm</name>
    <name type="synonym">Meloidogyne mayaguensis</name>
    <dbReference type="NCBI Taxonomy" id="390850"/>
    <lineage>
        <taxon>Eukaryota</taxon>
        <taxon>Metazoa</taxon>
        <taxon>Ecdysozoa</taxon>
        <taxon>Nematoda</taxon>
        <taxon>Chromadorea</taxon>
        <taxon>Rhabditida</taxon>
        <taxon>Tylenchina</taxon>
        <taxon>Tylenchomorpha</taxon>
        <taxon>Tylenchoidea</taxon>
        <taxon>Meloidogynidae</taxon>
        <taxon>Meloidogyninae</taxon>
        <taxon>Meloidogyne</taxon>
    </lineage>
</organism>